<evidence type="ECO:0000256" key="1">
    <source>
        <dbReference type="SAM" id="Phobius"/>
    </source>
</evidence>
<dbReference type="AlphaFoldDB" id="A0AAU8DQ65"/>
<dbReference type="Pfam" id="PF04087">
    <property type="entry name" value="DUF389"/>
    <property type="match status" value="1"/>
</dbReference>
<feature type="transmembrane region" description="Helical" evidence="1">
    <location>
        <begin position="220"/>
        <end position="237"/>
    </location>
</feature>
<sequence>MLLLRLIVPDDRTSLVVDDLVDHVGVTNVVVVEGAGREPVGDLVTCDVTREAASDVLLGLQRRGLYTDGAVSMSEVEASPSRNAQLTQARVPGSPDDAIVWDEVLDRTTGQVRPSWSYFLFLTIAVTLASVAVVTDSSVLVIGAMVVGPEFITVTAMSLGIVLRRSELALRGLRLLVLGFVVAIAVAVLLALLAKAAGWITLEQVAADRPLTAFIWRPDHWSVVVAALAGMIGVLSQTANRGPALVGVFISVTTVPAAGDLAVSIAVGATAQISGAALQLGLNLVGMTASGIVTLLVARALWTLGRRRRLQPENHR</sequence>
<feature type="transmembrane region" description="Helical" evidence="1">
    <location>
        <begin position="244"/>
        <end position="268"/>
    </location>
</feature>
<protein>
    <submittedName>
        <fullName evidence="2">DUF389 domain-containing protein</fullName>
    </submittedName>
</protein>
<accession>A0AAU8DQ65</accession>
<name>A0AAU8DQ65_9ACTN</name>
<feature type="transmembrane region" description="Helical" evidence="1">
    <location>
        <begin position="140"/>
        <end position="163"/>
    </location>
</feature>
<keyword evidence="1" id="KW-0812">Transmembrane</keyword>
<dbReference type="EMBL" id="CP159218">
    <property type="protein sequence ID" value="XCG64141.1"/>
    <property type="molecule type" value="Genomic_DNA"/>
</dbReference>
<dbReference type="PANTHER" id="PTHR20992:SF9">
    <property type="entry name" value="AT15442P-RELATED"/>
    <property type="match status" value="1"/>
</dbReference>
<proteinExistence type="predicted"/>
<keyword evidence="1" id="KW-1133">Transmembrane helix</keyword>
<organism evidence="2">
    <name type="scientific">Nakamurella sp. A5-74</name>
    <dbReference type="NCBI Taxonomy" id="3158264"/>
    <lineage>
        <taxon>Bacteria</taxon>
        <taxon>Bacillati</taxon>
        <taxon>Actinomycetota</taxon>
        <taxon>Actinomycetes</taxon>
        <taxon>Nakamurellales</taxon>
        <taxon>Nakamurellaceae</taxon>
        <taxon>Nakamurella</taxon>
    </lineage>
</organism>
<gene>
    <name evidence="2" type="ORF">ABLG96_01985</name>
</gene>
<feature type="transmembrane region" description="Helical" evidence="1">
    <location>
        <begin position="116"/>
        <end position="134"/>
    </location>
</feature>
<reference evidence="2" key="1">
    <citation type="submission" date="2024-05" db="EMBL/GenBank/DDBJ databases">
        <authorList>
            <person name="Cai S.Y."/>
            <person name="Jin L.M."/>
            <person name="Li H.R."/>
        </authorList>
    </citation>
    <scope>NUCLEOTIDE SEQUENCE</scope>
    <source>
        <strain evidence="2">A5-74</strain>
    </source>
</reference>
<feature type="transmembrane region" description="Helical" evidence="1">
    <location>
        <begin position="175"/>
        <end position="200"/>
    </location>
</feature>
<keyword evidence="1" id="KW-0472">Membrane</keyword>
<dbReference type="InterPro" id="IPR005240">
    <property type="entry name" value="DUF389"/>
</dbReference>
<evidence type="ECO:0000313" key="2">
    <source>
        <dbReference type="EMBL" id="XCG64141.1"/>
    </source>
</evidence>
<feature type="transmembrane region" description="Helical" evidence="1">
    <location>
        <begin position="280"/>
        <end position="302"/>
    </location>
</feature>
<dbReference type="RefSeq" id="WP_353649754.1">
    <property type="nucleotide sequence ID" value="NZ_CP159218.1"/>
</dbReference>
<dbReference type="PANTHER" id="PTHR20992">
    <property type="entry name" value="AT15442P-RELATED"/>
    <property type="match status" value="1"/>
</dbReference>